<reference evidence="1 2" key="1">
    <citation type="submission" date="2024-02" db="EMBL/GenBank/DDBJ databases">
        <title>de novo genome assembly of Solanum bulbocastanum strain 11H21.</title>
        <authorList>
            <person name="Hosaka A.J."/>
        </authorList>
    </citation>
    <scope>NUCLEOTIDE SEQUENCE [LARGE SCALE GENOMIC DNA]</scope>
    <source>
        <tissue evidence="1">Young leaves</tissue>
    </source>
</reference>
<dbReference type="AlphaFoldDB" id="A0AAN8XY79"/>
<dbReference type="Proteomes" id="UP001371456">
    <property type="component" value="Unassembled WGS sequence"/>
</dbReference>
<evidence type="ECO:0000313" key="1">
    <source>
        <dbReference type="EMBL" id="KAK6772421.1"/>
    </source>
</evidence>
<dbReference type="EMBL" id="JBANQN010000058">
    <property type="protein sequence ID" value="KAK6772421.1"/>
    <property type="molecule type" value="Genomic_DNA"/>
</dbReference>
<accession>A0AAN8XY79</accession>
<comment type="caution">
    <text evidence="1">The sequence shown here is derived from an EMBL/GenBank/DDBJ whole genome shotgun (WGS) entry which is preliminary data.</text>
</comment>
<protein>
    <submittedName>
        <fullName evidence="1">Uncharacterized protein</fullName>
    </submittedName>
</protein>
<name>A0AAN8XY79_SOLBU</name>
<organism evidence="1 2">
    <name type="scientific">Solanum bulbocastanum</name>
    <name type="common">Wild potato</name>
    <dbReference type="NCBI Taxonomy" id="147425"/>
    <lineage>
        <taxon>Eukaryota</taxon>
        <taxon>Viridiplantae</taxon>
        <taxon>Streptophyta</taxon>
        <taxon>Embryophyta</taxon>
        <taxon>Tracheophyta</taxon>
        <taxon>Spermatophyta</taxon>
        <taxon>Magnoliopsida</taxon>
        <taxon>eudicotyledons</taxon>
        <taxon>Gunneridae</taxon>
        <taxon>Pentapetalae</taxon>
        <taxon>asterids</taxon>
        <taxon>lamiids</taxon>
        <taxon>Solanales</taxon>
        <taxon>Solanaceae</taxon>
        <taxon>Solanoideae</taxon>
        <taxon>Solaneae</taxon>
        <taxon>Solanum</taxon>
    </lineage>
</organism>
<evidence type="ECO:0000313" key="2">
    <source>
        <dbReference type="Proteomes" id="UP001371456"/>
    </source>
</evidence>
<keyword evidence="2" id="KW-1185">Reference proteome</keyword>
<sequence length="119" mass="13687">MFNRDLLAIERAPNGKPWFTDIREYIEHQTYPKHATENDKKTIRRLAMQFVARGCDSPSWGKSHPLSLKGPLGHLTSSQGSRMYGIGPPILSPLKSFMDFESGIELWLIRRYITMHSRA</sequence>
<proteinExistence type="predicted"/>
<gene>
    <name evidence="1" type="ORF">RDI58_030350</name>
</gene>